<gene>
    <name evidence="3" type="ORF">CDV25_06655</name>
</gene>
<keyword evidence="1" id="KW-0472">Membrane</keyword>
<dbReference type="EMBL" id="CP021886">
    <property type="protein sequence ID" value="AWI34476.1"/>
    <property type="molecule type" value="Genomic_DNA"/>
</dbReference>
<feature type="transmembrane region" description="Helical" evidence="1">
    <location>
        <begin position="7"/>
        <end position="29"/>
    </location>
</feature>
<dbReference type="Proteomes" id="UP000244890">
    <property type="component" value="Chromosome"/>
</dbReference>
<evidence type="ECO:0000259" key="2">
    <source>
        <dbReference type="Pfam" id="PF02470"/>
    </source>
</evidence>
<reference evidence="3 4" key="1">
    <citation type="submission" date="2017-06" db="EMBL/GenBank/DDBJ databases">
        <title>Complete genome of Helicobacter apodemus.</title>
        <authorList>
            <person name="Cho S."/>
        </authorList>
    </citation>
    <scope>NUCLEOTIDE SEQUENCE [LARGE SCALE GENOMIC DNA]</scope>
    <source>
        <strain evidence="4">SNUVETPUB-15-01</strain>
    </source>
</reference>
<accession>A0A2U8FEB1</accession>
<keyword evidence="1" id="KW-1133">Transmembrane helix</keyword>
<evidence type="ECO:0000256" key="1">
    <source>
        <dbReference type="SAM" id="Phobius"/>
    </source>
</evidence>
<keyword evidence="1" id="KW-0812">Transmembrane</keyword>
<name>A0A2U8FEB1_9HELI</name>
<protein>
    <submittedName>
        <fullName evidence="3">ABC transporter permease</fullName>
    </submittedName>
</protein>
<organism evidence="3 4">
    <name type="scientific">Helicobacter apodemus</name>
    <dbReference type="NCBI Taxonomy" id="135569"/>
    <lineage>
        <taxon>Bacteria</taxon>
        <taxon>Pseudomonadati</taxon>
        <taxon>Campylobacterota</taxon>
        <taxon>Epsilonproteobacteria</taxon>
        <taxon>Campylobacterales</taxon>
        <taxon>Helicobacteraceae</taxon>
        <taxon>Helicobacter</taxon>
    </lineage>
</organism>
<dbReference type="KEGG" id="had:CDV25_06655"/>
<dbReference type="OrthoDB" id="5372112at2"/>
<dbReference type="RefSeq" id="WP_108911290.1">
    <property type="nucleotide sequence ID" value="NZ_CP021886.1"/>
</dbReference>
<evidence type="ECO:0000313" key="3">
    <source>
        <dbReference type="EMBL" id="AWI34476.1"/>
    </source>
</evidence>
<dbReference type="PANTHER" id="PTHR36698:SF2">
    <property type="entry name" value="MCE_MLAD DOMAIN-CONTAINING PROTEIN"/>
    <property type="match status" value="1"/>
</dbReference>
<evidence type="ECO:0000313" key="4">
    <source>
        <dbReference type="Proteomes" id="UP000244890"/>
    </source>
</evidence>
<dbReference type="PANTHER" id="PTHR36698">
    <property type="entry name" value="BLL5892 PROTEIN"/>
    <property type="match status" value="1"/>
</dbReference>
<dbReference type="AlphaFoldDB" id="A0A2U8FEB1"/>
<sequence length="265" mass="30386">MESRLNYIVIGAFFLFSLIALSSFIFWFGKYDRSIDEYNPYYLYAKELPKGIRIETPVRYLGIPVGFVKSYRIVDNNVEIILWIKKDIIVHKNSKVMVEAQGLTGGNFFALSQGDGAPFRANEKAVLNLEANWIEKISDKTQIAMEQLGISLYKFNNLLNDENIENFHTILKNLAIASNNLNTTLSTIEYELKDFGKTREQFEQTLLRGDYNLRVLLTPLLVSIEQNSKTLQQLLLEGKETLQSLEKSPTDFLLGTRKEKLGPKE</sequence>
<dbReference type="InterPro" id="IPR003399">
    <property type="entry name" value="Mce/MlaD"/>
</dbReference>
<dbReference type="Pfam" id="PF02470">
    <property type="entry name" value="MlaD"/>
    <property type="match status" value="1"/>
</dbReference>
<feature type="domain" description="Mce/MlaD" evidence="2">
    <location>
        <begin position="38"/>
        <end position="114"/>
    </location>
</feature>
<proteinExistence type="predicted"/>